<dbReference type="EMBL" id="FTOH01000001">
    <property type="protein sequence ID" value="SIS43469.1"/>
    <property type="molecule type" value="Genomic_DNA"/>
</dbReference>
<protein>
    <recommendedName>
        <fullName evidence="5">Release factor glutamine methyltransferase</fullName>
        <shortName evidence="5">RF MTase</shortName>
        <ecNumber evidence="5">2.1.1.297</ecNumber>
    </recommendedName>
    <alternativeName>
        <fullName evidence="5">N5-glutamine methyltransferase PrmC</fullName>
    </alternativeName>
    <alternativeName>
        <fullName evidence="5">Protein-(glutamine-N5) MTase PrmC</fullName>
    </alternativeName>
    <alternativeName>
        <fullName evidence="5">Protein-glutamine N-methyltransferase PrmC</fullName>
    </alternativeName>
</protein>
<dbReference type="InterPro" id="IPR004556">
    <property type="entry name" value="HemK-like"/>
</dbReference>
<dbReference type="PROSITE" id="PS00092">
    <property type="entry name" value="N6_MTASE"/>
    <property type="match status" value="1"/>
</dbReference>
<dbReference type="InterPro" id="IPR040758">
    <property type="entry name" value="PrmC_N"/>
</dbReference>
<comment type="catalytic activity">
    <reaction evidence="4 5">
        <text>L-glutaminyl-[peptide chain release factor] + S-adenosyl-L-methionine = N(5)-methyl-L-glutaminyl-[peptide chain release factor] + S-adenosyl-L-homocysteine + H(+)</text>
        <dbReference type="Rhea" id="RHEA:42896"/>
        <dbReference type="Rhea" id="RHEA-COMP:10271"/>
        <dbReference type="Rhea" id="RHEA-COMP:10272"/>
        <dbReference type="ChEBI" id="CHEBI:15378"/>
        <dbReference type="ChEBI" id="CHEBI:30011"/>
        <dbReference type="ChEBI" id="CHEBI:57856"/>
        <dbReference type="ChEBI" id="CHEBI:59789"/>
        <dbReference type="ChEBI" id="CHEBI:61891"/>
        <dbReference type="EC" id="2.1.1.297"/>
    </reaction>
</comment>
<dbReference type="HAMAP" id="MF_02126">
    <property type="entry name" value="RF_methyltr_PrmC"/>
    <property type="match status" value="1"/>
</dbReference>
<proteinExistence type="inferred from homology"/>
<evidence type="ECO:0000256" key="1">
    <source>
        <dbReference type="ARBA" id="ARBA00022603"/>
    </source>
</evidence>
<dbReference type="PANTHER" id="PTHR18895">
    <property type="entry name" value="HEMK METHYLTRANSFERASE"/>
    <property type="match status" value="1"/>
</dbReference>
<name>A0A1N7J2E4_9GAMM</name>
<evidence type="ECO:0000313" key="9">
    <source>
        <dbReference type="Proteomes" id="UP000185639"/>
    </source>
</evidence>
<dbReference type="InterPro" id="IPR050320">
    <property type="entry name" value="N5-glutamine_MTase"/>
</dbReference>
<dbReference type="EC" id="2.1.1.297" evidence="5"/>
<feature type="domain" description="Release factor glutamine methyltransferase N-terminal" evidence="7">
    <location>
        <begin position="6"/>
        <end position="74"/>
    </location>
</feature>
<feature type="binding site" evidence="5">
    <location>
        <position position="168"/>
    </location>
    <ligand>
        <name>S-adenosyl-L-methionine</name>
        <dbReference type="ChEBI" id="CHEBI:59789"/>
    </ligand>
</feature>
<dbReference type="NCBIfam" id="TIGR03534">
    <property type="entry name" value="RF_mod_PrmC"/>
    <property type="match status" value="1"/>
</dbReference>
<sequence length="279" mass="31020">MITVGDWLARAQASLTDSESSRADAELLLMHVLDVNRAWLYTWPEKPLTESQQDSLDTLLARRMEGHPIAHLTGVREFWSLPLRVAPSTLIPRPDTETLIEWVLDLDLPDAARAIDLGTGTGAIALAIKSEYPAWSVEAVEFDVDAYALAQSNASRLELDIHLIHGSWFERVNGHFDLIVSNPPYIDPHDNHLAEGDVRFEPASALVAEQSGLADLFHIIDHAPDYLKPDGWLLLEHGYDQAEAVCDYLRQRGFVSVQNRRDLGGNPRISGGQLPGVHE</sequence>
<comment type="function">
    <text evidence="5">Methylates the class 1 translation termination release factors RF1/PrfA and RF2/PrfB on the glutamine residue of the universally conserved GGQ motif.</text>
</comment>
<dbReference type="GO" id="GO:0102559">
    <property type="term" value="F:peptide chain release factor N(5)-glutamine methyltransferase activity"/>
    <property type="evidence" value="ECO:0007669"/>
    <property type="project" value="UniProtKB-EC"/>
</dbReference>
<feature type="binding site" evidence="5">
    <location>
        <begin position="182"/>
        <end position="185"/>
    </location>
    <ligand>
        <name>substrate</name>
    </ligand>
</feature>
<dbReference type="CDD" id="cd02440">
    <property type="entry name" value="AdoMet_MTases"/>
    <property type="match status" value="1"/>
</dbReference>
<keyword evidence="1 5" id="KW-0489">Methyltransferase</keyword>
<dbReference type="GO" id="GO:0003676">
    <property type="term" value="F:nucleic acid binding"/>
    <property type="evidence" value="ECO:0007669"/>
    <property type="project" value="InterPro"/>
</dbReference>
<dbReference type="FunFam" id="3.40.50.150:FF:000053">
    <property type="entry name" value="Release factor glutamine methyltransferase"/>
    <property type="match status" value="1"/>
</dbReference>
<dbReference type="FunFam" id="1.10.8.10:FF:000032">
    <property type="entry name" value="Release factor glutamine methyltransferase"/>
    <property type="match status" value="1"/>
</dbReference>
<reference evidence="9" key="1">
    <citation type="submission" date="2017-01" db="EMBL/GenBank/DDBJ databases">
        <authorList>
            <person name="Varghese N."/>
            <person name="Submissions S."/>
        </authorList>
    </citation>
    <scope>NUCLEOTIDE SEQUENCE [LARGE SCALE GENOMIC DNA]</scope>
    <source>
        <strain evidence="9">DSM 24913</strain>
    </source>
</reference>
<dbReference type="RefSeq" id="WP_076513707.1">
    <property type="nucleotide sequence ID" value="NZ_FTOH01000001.1"/>
</dbReference>
<dbReference type="GO" id="GO:0032259">
    <property type="term" value="P:methylation"/>
    <property type="evidence" value="ECO:0007669"/>
    <property type="project" value="UniProtKB-KW"/>
</dbReference>
<dbReference type="PANTHER" id="PTHR18895:SF74">
    <property type="entry name" value="MTRF1L RELEASE FACTOR GLUTAMINE METHYLTRANSFERASE"/>
    <property type="match status" value="1"/>
</dbReference>
<dbReference type="InterPro" id="IPR019874">
    <property type="entry name" value="RF_methyltr_PrmC"/>
</dbReference>
<dbReference type="STRING" id="484498.SAMN05421686_101280"/>
<dbReference type="Pfam" id="PF17827">
    <property type="entry name" value="PrmC_N"/>
    <property type="match status" value="1"/>
</dbReference>
<feature type="binding site" evidence="5">
    <location>
        <position position="141"/>
    </location>
    <ligand>
        <name>S-adenosyl-L-methionine</name>
        <dbReference type="ChEBI" id="CHEBI:59789"/>
    </ligand>
</feature>
<dbReference type="InterPro" id="IPR029063">
    <property type="entry name" value="SAM-dependent_MTases_sf"/>
</dbReference>
<feature type="binding site" evidence="5">
    <location>
        <position position="182"/>
    </location>
    <ligand>
        <name>S-adenosyl-L-methionine</name>
        <dbReference type="ChEBI" id="CHEBI:59789"/>
    </ligand>
</feature>
<dbReference type="InterPro" id="IPR002052">
    <property type="entry name" value="DNA_methylase_N6_adenine_CS"/>
</dbReference>
<feature type="domain" description="Methyltransferase small" evidence="6">
    <location>
        <begin position="109"/>
        <end position="192"/>
    </location>
</feature>
<dbReference type="Proteomes" id="UP000185639">
    <property type="component" value="Unassembled WGS sequence"/>
</dbReference>
<evidence type="ECO:0000259" key="6">
    <source>
        <dbReference type="Pfam" id="PF05175"/>
    </source>
</evidence>
<keyword evidence="3 5" id="KW-0949">S-adenosyl-L-methionine</keyword>
<evidence type="ECO:0000313" key="8">
    <source>
        <dbReference type="EMBL" id="SIS43469.1"/>
    </source>
</evidence>
<feature type="binding site" evidence="5">
    <location>
        <begin position="118"/>
        <end position="122"/>
    </location>
    <ligand>
        <name>S-adenosyl-L-methionine</name>
        <dbReference type="ChEBI" id="CHEBI:59789"/>
    </ligand>
</feature>
<dbReference type="AlphaFoldDB" id="A0A1N7J2E4"/>
<dbReference type="Gene3D" id="3.40.50.150">
    <property type="entry name" value="Vaccinia Virus protein VP39"/>
    <property type="match status" value="1"/>
</dbReference>
<dbReference type="Pfam" id="PF05175">
    <property type="entry name" value="MTS"/>
    <property type="match status" value="1"/>
</dbReference>
<evidence type="ECO:0000256" key="4">
    <source>
        <dbReference type="ARBA" id="ARBA00048391"/>
    </source>
</evidence>
<evidence type="ECO:0000256" key="3">
    <source>
        <dbReference type="ARBA" id="ARBA00022691"/>
    </source>
</evidence>
<gene>
    <name evidence="5" type="primary">prmC</name>
    <name evidence="8" type="ORF">SAMN05421686_101280</name>
</gene>
<keyword evidence="2 5" id="KW-0808">Transferase</keyword>
<evidence type="ECO:0000256" key="2">
    <source>
        <dbReference type="ARBA" id="ARBA00022679"/>
    </source>
</evidence>
<comment type="similarity">
    <text evidence="5">Belongs to the protein N5-glutamine methyltransferase family. PrmC subfamily.</text>
</comment>
<evidence type="ECO:0000256" key="5">
    <source>
        <dbReference type="HAMAP-Rule" id="MF_02126"/>
    </source>
</evidence>
<dbReference type="NCBIfam" id="TIGR00536">
    <property type="entry name" value="hemK_fam"/>
    <property type="match status" value="1"/>
</dbReference>
<dbReference type="Gene3D" id="1.10.8.10">
    <property type="entry name" value="DNA helicase RuvA subunit, C-terminal domain"/>
    <property type="match status" value="1"/>
</dbReference>
<keyword evidence="9" id="KW-1185">Reference proteome</keyword>
<accession>A0A1N7J2E4</accession>
<organism evidence="8 9">
    <name type="scientific">Thalassolituus maritimus</name>
    <dbReference type="NCBI Taxonomy" id="484498"/>
    <lineage>
        <taxon>Bacteria</taxon>
        <taxon>Pseudomonadati</taxon>
        <taxon>Pseudomonadota</taxon>
        <taxon>Gammaproteobacteria</taxon>
        <taxon>Oceanospirillales</taxon>
        <taxon>Oceanospirillaceae</taxon>
        <taxon>Thalassolituus</taxon>
    </lineage>
</organism>
<dbReference type="SUPFAM" id="SSF53335">
    <property type="entry name" value="S-adenosyl-L-methionine-dependent methyltransferases"/>
    <property type="match status" value="1"/>
</dbReference>
<dbReference type="InterPro" id="IPR007848">
    <property type="entry name" value="Small_mtfrase_dom"/>
</dbReference>
<evidence type="ECO:0000259" key="7">
    <source>
        <dbReference type="Pfam" id="PF17827"/>
    </source>
</evidence>